<keyword evidence="3" id="KW-1185">Reference proteome</keyword>
<organism evidence="2 3">
    <name type="scientific">Eumeta variegata</name>
    <name type="common">Bagworm moth</name>
    <name type="synonym">Eumeta japonica</name>
    <dbReference type="NCBI Taxonomy" id="151549"/>
    <lineage>
        <taxon>Eukaryota</taxon>
        <taxon>Metazoa</taxon>
        <taxon>Ecdysozoa</taxon>
        <taxon>Arthropoda</taxon>
        <taxon>Hexapoda</taxon>
        <taxon>Insecta</taxon>
        <taxon>Pterygota</taxon>
        <taxon>Neoptera</taxon>
        <taxon>Endopterygota</taxon>
        <taxon>Lepidoptera</taxon>
        <taxon>Glossata</taxon>
        <taxon>Ditrysia</taxon>
        <taxon>Tineoidea</taxon>
        <taxon>Psychidae</taxon>
        <taxon>Oiketicinae</taxon>
        <taxon>Eumeta</taxon>
    </lineage>
</organism>
<comment type="caution">
    <text evidence="2">The sequence shown here is derived from an EMBL/GenBank/DDBJ whole genome shotgun (WGS) entry which is preliminary data.</text>
</comment>
<dbReference type="Proteomes" id="UP000299102">
    <property type="component" value="Unassembled WGS sequence"/>
</dbReference>
<evidence type="ECO:0000313" key="2">
    <source>
        <dbReference type="EMBL" id="GBP90966.1"/>
    </source>
</evidence>
<dbReference type="AlphaFoldDB" id="A0A4C1ZR37"/>
<proteinExistence type="predicted"/>
<accession>A0A4C1ZR37</accession>
<evidence type="ECO:0000256" key="1">
    <source>
        <dbReference type="SAM" id="MobiDB-lite"/>
    </source>
</evidence>
<name>A0A4C1ZR37_EUMVA</name>
<reference evidence="2 3" key="1">
    <citation type="journal article" date="2019" name="Commun. Biol.">
        <title>The bagworm genome reveals a unique fibroin gene that provides high tensile strength.</title>
        <authorList>
            <person name="Kono N."/>
            <person name="Nakamura H."/>
            <person name="Ohtoshi R."/>
            <person name="Tomita M."/>
            <person name="Numata K."/>
            <person name="Arakawa K."/>
        </authorList>
    </citation>
    <scope>NUCLEOTIDE SEQUENCE [LARGE SCALE GENOMIC DNA]</scope>
</reference>
<sequence length="250" mass="28794">MANCKLEGDTGLKRRRGGRRKRDEENPASLRPDARHVFVEVPPSHLRRSALRELPGSQRGQIITRQKVAGYVRRLFAGKRRIGTRFKAYQKLDSTLSTQKTSSLYEADCWILVKQSGYTKVVPRVIHLCEREFRWPTPLYHPRIPYPPPLSISPLLALLDILYLSMKPAISPGCQALHAGPMARRGPLETVFHNIRSRNLNVISMKTQWRVRLELNLISQRDRGRESNLLSLSENDTPNIRSPRFAWDQQ</sequence>
<evidence type="ECO:0000313" key="3">
    <source>
        <dbReference type="Proteomes" id="UP000299102"/>
    </source>
</evidence>
<protein>
    <submittedName>
        <fullName evidence="2">Uncharacterized protein</fullName>
    </submittedName>
</protein>
<feature type="compositionally biased region" description="Basic and acidic residues" evidence="1">
    <location>
        <begin position="1"/>
        <end position="12"/>
    </location>
</feature>
<gene>
    <name evidence="2" type="ORF">EVAR_90615_1</name>
</gene>
<feature type="region of interest" description="Disordered" evidence="1">
    <location>
        <begin position="1"/>
        <end position="33"/>
    </location>
</feature>
<dbReference type="EMBL" id="BGZK01002130">
    <property type="protein sequence ID" value="GBP90966.1"/>
    <property type="molecule type" value="Genomic_DNA"/>
</dbReference>